<feature type="domain" description="HTH cro/C1-type" evidence="2">
    <location>
        <begin position="7"/>
        <end position="61"/>
    </location>
</feature>
<dbReference type="PANTHER" id="PTHR46797">
    <property type="entry name" value="HTH-TYPE TRANSCRIPTIONAL REGULATOR"/>
    <property type="match status" value="1"/>
</dbReference>
<dbReference type="PANTHER" id="PTHR46797:SF1">
    <property type="entry name" value="METHYLPHOSPHONATE SYNTHASE"/>
    <property type="match status" value="1"/>
</dbReference>
<evidence type="ECO:0000256" key="1">
    <source>
        <dbReference type="ARBA" id="ARBA00023125"/>
    </source>
</evidence>
<dbReference type="Proteomes" id="UP000633365">
    <property type="component" value="Unassembled WGS sequence"/>
</dbReference>
<comment type="caution">
    <text evidence="3">The sequence shown here is derived from an EMBL/GenBank/DDBJ whole genome shotgun (WGS) entry which is preliminary data.</text>
</comment>
<dbReference type="InterPro" id="IPR001387">
    <property type="entry name" value="Cro/C1-type_HTH"/>
</dbReference>
<protein>
    <submittedName>
        <fullName evidence="3">Helix-turn-helix transcriptional regulator</fullName>
    </submittedName>
</protein>
<dbReference type="Pfam" id="PF13443">
    <property type="entry name" value="HTH_26"/>
    <property type="match status" value="1"/>
</dbReference>
<evidence type="ECO:0000313" key="4">
    <source>
        <dbReference type="Proteomes" id="UP000633365"/>
    </source>
</evidence>
<dbReference type="RefSeq" id="WP_201427311.1">
    <property type="nucleotide sequence ID" value="NZ_JAEQMG010000055.1"/>
</dbReference>
<dbReference type="PROSITE" id="PS50943">
    <property type="entry name" value="HTH_CROC1"/>
    <property type="match status" value="1"/>
</dbReference>
<dbReference type="AlphaFoldDB" id="A0A934U2Q9"/>
<dbReference type="InterPro" id="IPR010982">
    <property type="entry name" value="Lambda_DNA-bd_dom_sf"/>
</dbReference>
<name>A0A934U2Q9_9FIRM</name>
<evidence type="ECO:0000313" key="3">
    <source>
        <dbReference type="EMBL" id="MBK6088409.1"/>
    </source>
</evidence>
<evidence type="ECO:0000259" key="2">
    <source>
        <dbReference type="PROSITE" id="PS50943"/>
    </source>
</evidence>
<accession>A0A934U2Q9</accession>
<dbReference type="GO" id="GO:0003700">
    <property type="term" value="F:DNA-binding transcription factor activity"/>
    <property type="evidence" value="ECO:0007669"/>
    <property type="project" value="TreeGrafter"/>
</dbReference>
<dbReference type="GO" id="GO:0003677">
    <property type="term" value="F:DNA binding"/>
    <property type="evidence" value="ECO:0007669"/>
    <property type="project" value="UniProtKB-KW"/>
</dbReference>
<sequence>MDVNERLRKMLDERGLTTYKMAELSGLSHTTLANVFKRNTVPSINTLQAICKGFGITLSQFFAEGDMVEMTPELKELFDGWVNLNPEQKAAVQQMINAMNNSK</sequence>
<dbReference type="CDD" id="cd00093">
    <property type="entry name" value="HTH_XRE"/>
    <property type="match status" value="1"/>
</dbReference>
<dbReference type="SMART" id="SM00530">
    <property type="entry name" value="HTH_XRE"/>
    <property type="match status" value="1"/>
</dbReference>
<dbReference type="InterPro" id="IPR050807">
    <property type="entry name" value="TransReg_Diox_bact_type"/>
</dbReference>
<gene>
    <name evidence="3" type="ORF">JKK62_07010</name>
</gene>
<dbReference type="Gene3D" id="1.10.260.40">
    <property type="entry name" value="lambda repressor-like DNA-binding domains"/>
    <property type="match status" value="1"/>
</dbReference>
<keyword evidence="4" id="KW-1185">Reference proteome</keyword>
<dbReference type="GO" id="GO:0005829">
    <property type="term" value="C:cytosol"/>
    <property type="evidence" value="ECO:0007669"/>
    <property type="project" value="TreeGrafter"/>
</dbReference>
<keyword evidence="1" id="KW-0238">DNA-binding</keyword>
<proteinExistence type="predicted"/>
<organism evidence="3 4">
    <name type="scientific">Ruminococcus difficilis</name>
    <dbReference type="NCBI Taxonomy" id="2763069"/>
    <lineage>
        <taxon>Bacteria</taxon>
        <taxon>Bacillati</taxon>
        <taxon>Bacillota</taxon>
        <taxon>Clostridia</taxon>
        <taxon>Eubacteriales</taxon>
        <taxon>Oscillospiraceae</taxon>
        <taxon>Ruminococcus</taxon>
    </lineage>
</organism>
<dbReference type="EMBL" id="JAEQMG010000055">
    <property type="protein sequence ID" value="MBK6088409.1"/>
    <property type="molecule type" value="Genomic_DNA"/>
</dbReference>
<reference evidence="3" key="1">
    <citation type="submission" date="2021-01" db="EMBL/GenBank/DDBJ databases">
        <title>Genome public.</title>
        <authorList>
            <person name="Liu C."/>
            <person name="Sun Q."/>
        </authorList>
    </citation>
    <scope>NUCLEOTIDE SEQUENCE</scope>
    <source>
        <strain evidence="3">M6</strain>
    </source>
</reference>
<dbReference type="SUPFAM" id="SSF47413">
    <property type="entry name" value="lambda repressor-like DNA-binding domains"/>
    <property type="match status" value="1"/>
</dbReference>